<comment type="caution">
    <text evidence="1">The sequence shown here is derived from an EMBL/GenBank/DDBJ whole genome shotgun (WGS) entry which is preliminary data.</text>
</comment>
<sequence length="72" mass="8295">MRLMEIQRCIVPVQTPCSSCCTSVDWFLDVKKRLKQCNDYCHNGATCYYEDGQALTALAPRFPQYVVRNVES</sequence>
<protein>
    <submittedName>
        <fullName evidence="1">Uncharacterized protein</fullName>
    </submittedName>
</protein>
<keyword evidence="2" id="KW-1185">Reference proteome</keyword>
<evidence type="ECO:0000313" key="2">
    <source>
        <dbReference type="Proteomes" id="UP000499080"/>
    </source>
</evidence>
<evidence type="ECO:0000313" key="1">
    <source>
        <dbReference type="EMBL" id="GBM77039.1"/>
    </source>
</evidence>
<dbReference type="AlphaFoldDB" id="A0A4Y2IIC7"/>
<reference evidence="1 2" key="1">
    <citation type="journal article" date="2019" name="Sci. Rep.">
        <title>Orb-weaving spider Araneus ventricosus genome elucidates the spidroin gene catalogue.</title>
        <authorList>
            <person name="Kono N."/>
            <person name="Nakamura H."/>
            <person name="Ohtoshi R."/>
            <person name="Moran D.A.P."/>
            <person name="Shinohara A."/>
            <person name="Yoshida Y."/>
            <person name="Fujiwara M."/>
            <person name="Mori M."/>
            <person name="Tomita M."/>
            <person name="Arakawa K."/>
        </authorList>
    </citation>
    <scope>NUCLEOTIDE SEQUENCE [LARGE SCALE GENOMIC DNA]</scope>
</reference>
<accession>A0A4Y2IIC7</accession>
<dbReference type="Proteomes" id="UP000499080">
    <property type="component" value="Unassembled WGS sequence"/>
</dbReference>
<dbReference type="EMBL" id="BGPR01002660">
    <property type="protein sequence ID" value="GBM77039.1"/>
    <property type="molecule type" value="Genomic_DNA"/>
</dbReference>
<proteinExistence type="predicted"/>
<name>A0A4Y2IIC7_ARAVE</name>
<gene>
    <name evidence="1" type="ORF">AVEN_76129_1</name>
</gene>
<organism evidence="1 2">
    <name type="scientific">Araneus ventricosus</name>
    <name type="common">Orbweaver spider</name>
    <name type="synonym">Epeira ventricosa</name>
    <dbReference type="NCBI Taxonomy" id="182803"/>
    <lineage>
        <taxon>Eukaryota</taxon>
        <taxon>Metazoa</taxon>
        <taxon>Ecdysozoa</taxon>
        <taxon>Arthropoda</taxon>
        <taxon>Chelicerata</taxon>
        <taxon>Arachnida</taxon>
        <taxon>Araneae</taxon>
        <taxon>Araneomorphae</taxon>
        <taxon>Entelegynae</taxon>
        <taxon>Araneoidea</taxon>
        <taxon>Araneidae</taxon>
        <taxon>Araneus</taxon>
    </lineage>
</organism>